<reference evidence="2 3" key="1">
    <citation type="submission" date="2014-05" db="EMBL/GenBank/DDBJ databases">
        <title>Whole genome shotgun sequence of Rhizobium rhizogenes NBRC 13257.</title>
        <authorList>
            <person name="Katano-Makiyama Y."/>
            <person name="Hosoyama A."/>
            <person name="Hashimoto M."/>
            <person name="Hosoyama Y."/>
            <person name="Noguchi M."/>
            <person name="Tsuchikane K."/>
            <person name="Kimura A."/>
            <person name="Ohji S."/>
            <person name="Ichikawa N."/>
            <person name="Yamazoe A."/>
            <person name="Fujita N."/>
        </authorList>
    </citation>
    <scope>NUCLEOTIDE SEQUENCE [LARGE SCALE GENOMIC DNA]</scope>
    <source>
        <strain evidence="2 3">NBRC 13257</strain>
    </source>
</reference>
<protein>
    <submittedName>
        <fullName evidence="2">Uncharacterized protein</fullName>
    </submittedName>
</protein>
<dbReference type="RefSeq" id="WP_007695781.1">
    <property type="nucleotide sequence ID" value="NZ_BAYX01000010.1"/>
</dbReference>
<evidence type="ECO:0000313" key="3">
    <source>
        <dbReference type="Proteomes" id="UP000026941"/>
    </source>
</evidence>
<dbReference type="Proteomes" id="UP000026941">
    <property type="component" value="Unassembled WGS sequence"/>
</dbReference>
<feature type="transmembrane region" description="Helical" evidence="1">
    <location>
        <begin position="38"/>
        <end position="55"/>
    </location>
</feature>
<feature type="transmembrane region" description="Helical" evidence="1">
    <location>
        <begin position="97"/>
        <end position="119"/>
    </location>
</feature>
<comment type="caution">
    <text evidence="2">The sequence shown here is derived from an EMBL/GenBank/DDBJ whole genome shotgun (WGS) entry which is preliminary data.</text>
</comment>
<keyword evidence="1" id="KW-1133">Transmembrane helix</keyword>
<dbReference type="EMBL" id="BAYX01000010">
    <property type="protein sequence ID" value="GAJ94994.1"/>
    <property type="molecule type" value="Genomic_DNA"/>
</dbReference>
<dbReference type="AlphaFoldDB" id="A0AA87QDJ8"/>
<sequence>MKTRDWIYVGLLAFIAFGLLLDAAIWPYSPPRWMTANDLVQMVGNILLVSWWQIADANERGCSRTPIAKLTTVLFAPLGQAIYLYQSRPWKRASLLFFGFIAGVLVVATGAVYLAAWLVKTHIFPPEFT</sequence>
<keyword evidence="1" id="KW-0812">Transmembrane</keyword>
<gene>
    <name evidence="2" type="ORF">RRH01S_10_00040</name>
</gene>
<proteinExistence type="predicted"/>
<evidence type="ECO:0000313" key="2">
    <source>
        <dbReference type="EMBL" id="GAJ94994.1"/>
    </source>
</evidence>
<feature type="transmembrane region" description="Helical" evidence="1">
    <location>
        <begin position="6"/>
        <end position="26"/>
    </location>
</feature>
<organism evidence="2 3">
    <name type="scientific">Rhizobium rhizogenes NBRC 13257</name>
    <dbReference type="NCBI Taxonomy" id="1220581"/>
    <lineage>
        <taxon>Bacteria</taxon>
        <taxon>Pseudomonadati</taxon>
        <taxon>Pseudomonadota</taxon>
        <taxon>Alphaproteobacteria</taxon>
        <taxon>Hyphomicrobiales</taxon>
        <taxon>Rhizobiaceae</taxon>
        <taxon>Rhizobium/Agrobacterium group</taxon>
        <taxon>Rhizobium</taxon>
    </lineage>
</organism>
<keyword evidence="1" id="KW-0472">Membrane</keyword>
<name>A0AA87QDJ8_RHIRH</name>
<evidence type="ECO:0000256" key="1">
    <source>
        <dbReference type="SAM" id="Phobius"/>
    </source>
</evidence>
<accession>A0AA87QDJ8</accession>